<keyword evidence="3" id="KW-1185">Reference proteome</keyword>
<feature type="compositionally biased region" description="Basic and acidic residues" evidence="1">
    <location>
        <begin position="238"/>
        <end position="248"/>
    </location>
</feature>
<evidence type="ECO:0008006" key="4">
    <source>
        <dbReference type="Google" id="ProtNLM"/>
    </source>
</evidence>
<sequence length="386" mass="40312">MQGLGDLASRFPRLPQGAAGEPSKRSCQVRHPKALRGDGGRGFGSWGPESPPRATRTFPGPPAQGSLQEPDLAPPPAFAVAARGGPIGARDRGPRPARGREERGGRRERAHTPPPPPEPARGARGQGGADRPSHSPGLRAGTRCRRRRVRPSPPALGARGEKVTASWPAGRRTQGERGSGQGDRGAETSWQPLGSWDRGGGGDQPAKVAPVPRDRPGAPAAGTARGRSKFSVVSPWSRRVEGGRELEGKAGCGRRGRAEGSLRSFLPWERKGRNGEGAMCRNVGPLGEAGGESGKWGGPLGRWSRHPAPSPTAAFLAGAAGEVIPSGSPRAKAAGCPFPAERRPSSILTPCLPEGMFSGQNLSGTSHPYRPRDCSVLAKPSETHEV</sequence>
<dbReference type="EMBL" id="OX459961">
    <property type="protein sequence ID" value="CAI9166020.1"/>
    <property type="molecule type" value="Genomic_DNA"/>
</dbReference>
<feature type="region of interest" description="Disordered" evidence="1">
    <location>
        <begin position="1"/>
        <end position="314"/>
    </location>
</feature>
<name>A0ABN8YWP6_RANTA</name>
<protein>
    <recommendedName>
        <fullName evidence="4">Collagen alpha-1(I) chain-like</fullName>
    </recommendedName>
</protein>
<evidence type="ECO:0000256" key="1">
    <source>
        <dbReference type="SAM" id="MobiDB-lite"/>
    </source>
</evidence>
<evidence type="ECO:0000313" key="3">
    <source>
        <dbReference type="Proteomes" id="UP001176941"/>
    </source>
</evidence>
<feature type="compositionally biased region" description="Gly residues" evidence="1">
    <location>
        <begin position="287"/>
        <end position="300"/>
    </location>
</feature>
<evidence type="ECO:0000313" key="2">
    <source>
        <dbReference type="EMBL" id="CAI9166020.1"/>
    </source>
</evidence>
<dbReference type="Proteomes" id="UP001176941">
    <property type="component" value="Chromosome 25"/>
</dbReference>
<proteinExistence type="predicted"/>
<organism evidence="2 3">
    <name type="scientific">Rangifer tarandus platyrhynchus</name>
    <name type="common">Svalbard reindeer</name>
    <dbReference type="NCBI Taxonomy" id="3082113"/>
    <lineage>
        <taxon>Eukaryota</taxon>
        <taxon>Metazoa</taxon>
        <taxon>Chordata</taxon>
        <taxon>Craniata</taxon>
        <taxon>Vertebrata</taxon>
        <taxon>Euteleostomi</taxon>
        <taxon>Mammalia</taxon>
        <taxon>Eutheria</taxon>
        <taxon>Laurasiatheria</taxon>
        <taxon>Artiodactyla</taxon>
        <taxon>Ruminantia</taxon>
        <taxon>Pecora</taxon>
        <taxon>Cervidae</taxon>
        <taxon>Odocoileinae</taxon>
        <taxon>Rangifer</taxon>
    </lineage>
</organism>
<reference evidence="2" key="1">
    <citation type="submission" date="2023-04" db="EMBL/GenBank/DDBJ databases">
        <authorList>
            <consortium name="ELIXIR-Norway"/>
        </authorList>
    </citation>
    <scope>NUCLEOTIDE SEQUENCE [LARGE SCALE GENOMIC DNA]</scope>
</reference>
<accession>A0ABN8YWP6</accession>
<gene>
    <name evidence="2" type="ORF">MRATA1EN1_LOCUS14982</name>
</gene>
<feature type="compositionally biased region" description="Basic and acidic residues" evidence="1">
    <location>
        <begin position="89"/>
        <end position="111"/>
    </location>
</feature>